<evidence type="ECO:0000256" key="1">
    <source>
        <dbReference type="SAM" id="MobiDB-lite"/>
    </source>
</evidence>
<dbReference type="Proteomes" id="UP001611383">
    <property type="component" value="Chromosome"/>
</dbReference>
<protein>
    <submittedName>
        <fullName evidence="2">S8/S53 family peptidase</fullName>
    </submittedName>
</protein>
<sequence>MIKSFFQLRYLALREALACIGLGLRDVRHGGLWWRSSLCSIGAPQFAPKINPVELAFYPFNPNALDRLDRFIQKYRQEVRVSLEGYRNLLVKQYRHKTNKHIVPILYFVALYDELLERNPSAIISSSFFTTADPFKVFPNSFKPRSGALLFSAALNTPGDVEDTPYEPQKTFWQLRHDYGVVLVGGTDTNGKAFGMSSSKGAGLSCLARGAGYKGRCVTEDEHGASFATPAVASMLLVARSFWRLNNEHVSGVAAKRRLLLASRPYLQFKQSAAMGSPQPDKLFLKGGSYAFFEGAVGRRAATPQRVGHLTNPPTAKTTRAGLSEVKSPA</sequence>
<proteinExistence type="predicted"/>
<dbReference type="InterPro" id="IPR036852">
    <property type="entry name" value="Peptidase_S8/S53_dom_sf"/>
</dbReference>
<accession>A0ABY9X166</accession>
<dbReference type="EMBL" id="CP043494">
    <property type="protein sequence ID" value="WNG49094.1"/>
    <property type="molecule type" value="Genomic_DNA"/>
</dbReference>
<dbReference type="SUPFAM" id="SSF52743">
    <property type="entry name" value="Subtilisin-like"/>
    <property type="match status" value="1"/>
</dbReference>
<keyword evidence="3" id="KW-1185">Reference proteome</keyword>
<evidence type="ECO:0000313" key="3">
    <source>
        <dbReference type="Proteomes" id="UP001611383"/>
    </source>
</evidence>
<feature type="region of interest" description="Disordered" evidence="1">
    <location>
        <begin position="303"/>
        <end position="330"/>
    </location>
</feature>
<name>A0ABY9X166_9BACT</name>
<gene>
    <name evidence="2" type="ORF">F0U60_36975</name>
</gene>
<evidence type="ECO:0000313" key="2">
    <source>
        <dbReference type="EMBL" id="WNG49094.1"/>
    </source>
</evidence>
<dbReference type="RefSeq" id="WP_395806761.1">
    <property type="nucleotide sequence ID" value="NZ_CP043494.1"/>
</dbReference>
<dbReference type="CDD" id="cd00306">
    <property type="entry name" value="Peptidases_S8_S53"/>
    <property type="match status" value="1"/>
</dbReference>
<reference evidence="2 3" key="1">
    <citation type="submission" date="2019-08" db="EMBL/GenBank/DDBJ databases">
        <title>Archangium and Cystobacter genomes.</title>
        <authorList>
            <person name="Chen I.-C.K."/>
            <person name="Wielgoss S."/>
        </authorList>
    </citation>
    <scope>NUCLEOTIDE SEQUENCE [LARGE SCALE GENOMIC DNA]</scope>
    <source>
        <strain evidence="2 3">Cbm 6</strain>
    </source>
</reference>
<organism evidence="2 3">
    <name type="scientific">Archangium minus</name>
    <dbReference type="NCBI Taxonomy" id="83450"/>
    <lineage>
        <taxon>Bacteria</taxon>
        <taxon>Pseudomonadati</taxon>
        <taxon>Myxococcota</taxon>
        <taxon>Myxococcia</taxon>
        <taxon>Myxococcales</taxon>
        <taxon>Cystobacterineae</taxon>
        <taxon>Archangiaceae</taxon>
        <taxon>Archangium</taxon>
    </lineage>
</organism>